<dbReference type="RefSeq" id="XP_008861416.1">
    <property type="nucleotide sequence ID" value="XM_008863194.1"/>
</dbReference>
<accession>A0A024UVN1</accession>
<feature type="region of interest" description="Disordered" evidence="1">
    <location>
        <begin position="315"/>
        <end position="335"/>
    </location>
</feature>
<dbReference type="GO" id="GO:0000076">
    <property type="term" value="P:DNA replication checkpoint signaling"/>
    <property type="evidence" value="ECO:0007669"/>
    <property type="project" value="TreeGrafter"/>
</dbReference>
<dbReference type="GO" id="GO:0030896">
    <property type="term" value="C:checkpoint clamp complex"/>
    <property type="evidence" value="ECO:0007669"/>
    <property type="project" value="InterPro"/>
</dbReference>
<reference evidence="2" key="1">
    <citation type="submission" date="2013-12" db="EMBL/GenBank/DDBJ databases">
        <title>The Genome Sequence of Aphanomyces invadans NJM9701.</title>
        <authorList>
            <consortium name="The Broad Institute Genomics Platform"/>
            <person name="Russ C."/>
            <person name="Tyler B."/>
            <person name="van West P."/>
            <person name="Dieguez-Uribeondo J."/>
            <person name="Young S.K."/>
            <person name="Zeng Q."/>
            <person name="Gargeya S."/>
            <person name="Fitzgerald M."/>
            <person name="Abouelleil A."/>
            <person name="Alvarado L."/>
            <person name="Chapman S.B."/>
            <person name="Gainer-Dewar J."/>
            <person name="Goldberg J."/>
            <person name="Griggs A."/>
            <person name="Gujja S."/>
            <person name="Hansen M."/>
            <person name="Howarth C."/>
            <person name="Imamovic A."/>
            <person name="Ireland A."/>
            <person name="Larimer J."/>
            <person name="McCowan C."/>
            <person name="Murphy C."/>
            <person name="Pearson M."/>
            <person name="Poon T.W."/>
            <person name="Priest M."/>
            <person name="Roberts A."/>
            <person name="Saif S."/>
            <person name="Shea T."/>
            <person name="Sykes S."/>
            <person name="Wortman J."/>
            <person name="Nusbaum C."/>
            <person name="Birren B."/>
        </authorList>
    </citation>
    <scope>NUCLEOTIDE SEQUENCE [LARGE SCALE GENOMIC DNA]</scope>
    <source>
        <strain evidence="2">NJM9701</strain>
    </source>
</reference>
<dbReference type="OrthoDB" id="60092at2759"/>
<sequence length="335" mass="37376">MARFLDQCTTTEVRAVLVAEKLKTLVGGLQFVSKAGKEISIECYTDTLVLRALNDSHSASAEITFTRLFFTEYTLPPDLRRCELSTMDPSLPLVKCTTLASTLLGIFKSTKNVISVDIALELEGHPSNDDHFDANVIVFQLHCDRMITKTHRIRLTESQTMRPVFNKASSPSRIKLRPFHLATLLQHIYGTDEVCMSCSPTQVKFESYFTNPLDVKNHVHTETAVDNSEFISCTIQDFVDHNNGCDSEVIQLIFCLKEIKALLAFCVASALPELNLYFSRGGSPILLATESLETGSNFTTEIVLSTVTTFLTGPSQATNSQEAEYSQQKRQRLDD</sequence>
<dbReference type="GO" id="GO:0031573">
    <property type="term" value="P:mitotic intra-S DNA damage checkpoint signaling"/>
    <property type="evidence" value="ECO:0007669"/>
    <property type="project" value="TreeGrafter"/>
</dbReference>
<evidence type="ECO:0000256" key="1">
    <source>
        <dbReference type="SAM" id="MobiDB-lite"/>
    </source>
</evidence>
<dbReference type="GeneID" id="20077464"/>
<dbReference type="PANTHER" id="PTHR15237:SF0">
    <property type="entry name" value="CELL CYCLE CHECKPOINT CONTROL PROTEIN"/>
    <property type="match status" value="1"/>
</dbReference>
<dbReference type="AlphaFoldDB" id="A0A024UVN1"/>
<dbReference type="STRING" id="157072.A0A024UVN1"/>
<protein>
    <recommendedName>
        <fullName evidence="3">Cell cycle checkpoint control protein RAD9A</fullName>
    </recommendedName>
</protein>
<dbReference type="InterPro" id="IPR046938">
    <property type="entry name" value="DNA_clamp_sf"/>
</dbReference>
<dbReference type="GO" id="GO:0071479">
    <property type="term" value="P:cellular response to ionizing radiation"/>
    <property type="evidence" value="ECO:0007669"/>
    <property type="project" value="TreeGrafter"/>
</dbReference>
<proteinExistence type="predicted"/>
<evidence type="ECO:0000313" key="2">
    <source>
        <dbReference type="EMBL" id="ETW10005.1"/>
    </source>
</evidence>
<dbReference type="Pfam" id="PF04139">
    <property type="entry name" value="Rad9"/>
    <property type="match status" value="1"/>
</dbReference>
<dbReference type="Gene3D" id="3.70.10.10">
    <property type="match status" value="1"/>
</dbReference>
<gene>
    <name evidence="2" type="ORF">H310_00414</name>
</gene>
<dbReference type="VEuPathDB" id="FungiDB:H310_00414"/>
<dbReference type="EMBL" id="KI913952">
    <property type="protein sequence ID" value="ETW10005.1"/>
    <property type="molecule type" value="Genomic_DNA"/>
</dbReference>
<dbReference type="PANTHER" id="PTHR15237">
    <property type="entry name" value="DNA REPAIR PROTEIN RAD9"/>
    <property type="match status" value="1"/>
</dbReference>
<name>A0A024UVN1_9STRA</name>
<dbReference type="InterPro" id="IPR007268">
    <property type="entry name" value="Rad9/Ddc1"/>
</dbReference>
<feature type="compositionally biased region" description="Polar residues" evidence="1">
    <location>
        <begin position="315"/>
        <end position="328"/>
    </location>
</feature>
<dbReference type="GO" id="GO:0006281">
    <property type="term" value="P:DNA repair"/>
    <property type="evidence" value="ECO:0007669"/>
    <property type="project" value="TreeGrafter"/>
</dbReference>
<dbReference type="eggNOG" id="KOG2810">
    <property type="taxonomic scope" value="Eukaryota"/>
</dbReference>
<evidence type="ECO:0008006" key="3">
    <source>
        <dbReference type="Google" id="ProtNLM"/>
    </source>
</evidence>
<dbReference type="SUPFAM" id="SSF55979">
    <property type="entry name" value="DNA clamp"/>
    <property type="match status" value="1"/>
</dbReference>
<organism evidence="2">
    <name type="scientific">Aphanomyces invadans</name>
    <dbReference type="NCBI Taxonomy" id="157072"/>
    <lineage>
        <taxon>Eukaryota</taxon>
        <taxon>Sar</taxon>
        <taxon>Stramenopiles</taxon>
        <taxon>Oomycota</taxon>
        <taxon>Saprolegniomycetes</taxon>
        <taxon>Saprolegniales</taxon>
        <taxon>Verrucalvaceae</taxon>
        <taxon>Aphanomyces</taxon>
    </lineage>
</organism>